<gene>
    <name evidence="2" type="ORF">ZOSMA_16G01670</name>
</gene>
<evidence type="ECO:0000313" key="3">
    <source>
        <dbReference type="Proteomes" id="UP000036987"/>
    </source>
</evidence>
<dbReference type="InterPro" id="IPR029000">
    <property type="entry name" value="Cyclophilin-like_dom_sf"/>
</dbReference>
<dbReference type="Proteomes" id="UP000036987">
    <property type="component" value="Unassembled WGS sequence"/>
</dbReference>
<evidence type="ECO:0000313" key="2">
    <source>
        <dbReference type="EMBL" id="KMZ72195.1"/>
    </source>
</evidence>
<dbReference type="FunFam" id="2.40.100.10:FF:000037">
    <property type="entry name" value="Peptidyl-prolyl cis-trans isomerase"/>
    <property type="match status" value="1"/>
</dbReference>
<proteinExistence type="predicted"/>
<dbReference type="OrthoDB" id="193499at2759"/>
<dbReference type="InterPro" id="IPR002130">
    <property type="entry name" value="Cyclophilin-type_PPIase_dom"/>
</dbReference>
<dbReference type="STRING" id="29655.A0A0K9PVF1"/>
<dbReference type="PROSITE" id="PS50072">
    <property type="entry name" value="CSA_PPIASE_2"/>
    <property type="match status" value="1"/>
</dbReference>
<dbReference type="OMA" id="DPNYRNV"/>
<dbReference type="AlphaFoldDB" id="A0A0K9PVF1"/>
<dbReference type="PANTHER" id="PTHR47875:SF1">
    <property type="entry name" value="PEPTIDYL-PROLYL CIS-TRANS ISOMERASE CYP28, CHLOROPLASTIC"/>
    <property type="match status" value="1"/>
</dbReference>
<dbReference type="PANTHER" id="PTHR47875">
    <property type="entry name" value="PEPTIDYL-PROLYL CIS-TRANS ISOMERASE CYP28, CHLOROPLASTIC"/>
    <property type="match status" value="1"/>
</dbReference>
<name>A0A0K9PVF1_ZOSMR</name>
<evidence type="ECO:0000259" key="1">
    <source>
        <dbReference type="PROSITE" id="PS50072"/>
    </source>
</evidence>
<feature type="domain" description="PPIase cyclophilin-type" evidence="1">
    <location>
        <begin position="101"/>
        <end position="299"/>
    </location>
</feature>
<dbReference type="Pfam" id="PF00160">
    <property type="entry name" value="Pro_isomerase"/>
    <property type="match status" value="1"/>
</dbReference>
<protein>
    <submittedName>
        <fullName evidence="2">Putative Peptidyl-prolyl cis-trans isomerase</fullName>
    </submittedName>
</protein>
<keyword evidence="2" id="KW-0413">Isomerase</keyword>
<dbReference type="GO" id="GO:0003755">
    <property type="term" value="F:peptidyl-prolyl cis-trans isomerase activity"/>
    <property type="evidence" value="ECO:0007669"/>
    <property type="project" value="InterPro"/>
</dbReference>
<dbReference type="SUPFAM" id="SSF50891">
    <property type="entry name" value="Cyclophilin-like"/>
    <property type="match status" value="1"/>
</dbReference>
<sequence>MASIIAASTFSPHLFRHRRRFSPPQASRTDDHHPFARRNLLLSTATMSTFLLPISPASATTPETVGSPTPSTASPKITDRIFMDFSVCPSYFRSDRSIGFELSSCSDSEPLGRIVFGLYGKLVPITVANFKTMCKSGTYRGTLIHKLLEGQYFAAGRQGRKDKGEVRIPLDLVSKNSETVNPKSFQLTHMKPGTLSLSLSENDDYDEVRLDPEYRNVQFLVTTGPGPCPSLDNRNIVFGTVLEGLDILTAIAAIPTYKPSDEIRQFNDLAGFFGDERAQNARGLWNRPLKTVYISDCGELMVIKPTFTPNLP</sequence>
<accession>A0A0K9PVF1</accession>
<dbReference type="EMBL" id="LFYR01000643">
    <property type="protein sequence ID" value="KMZ72195.1"/>
    <property type="molecule type" value="Genomic_DNA"/>
</dbReference>
<organism evidence="2 3">
    <name type="scientific">Zostera marina</name>
    <name type="common">Eelgrass</name>
    <dbReference type="NCBI Taxonomy" id="29655"/>
    <lineage>
        <taxon>Eukaryota</taxon>
        <taxon>Viridiplantae</taxon>
        <taxon>Streptophyta</taxon>
        <taxon>Embryophyta</taxon>
        <taxon>Tracheophyta</taxon>
        <taxon>Spermatophyta</taxon>
        <taxon>Magnoliopsida</taxon>
        <taxon>Liliopsida</taxon>
        <taxon>Zosteraceae</taxon>
        <taxon>Zostera</taxon>
    </lineage>
</organism>
<reference evidence="3" key="1">
    <citation type="journal article" date="2016" name="Nature">
        <title>The genome of the seagrass Zostera marina reveals angiosperm adaptation to the sea.</title>
        <authorList>
            <person name="Olsen J.L."/>
            <person name="Rouze P."/>
            <person name="Verhelst B."/>
            <person name="Lin Y.-C."/>
            <person name="Bayer T."/>
            <person name="Collen J."/>
            <person name="Dattolo E."/>
            <person name="De Paoli E."/>
            <person name="Dittami S."/>
            <person name="Maumus F."/>
            <person name="Michel G."/>
            <person name="Kersting A."/>
            <person name="Lauritano C."/>
            <person name="Lohaus R."/>
            <person name="Toepel M."/>
            <person name="Tonon T."/>
            <person name="Vanneste K."/>
            <person name="Amirebrahimi M."/>
            <person name="Brakel J."/>
            <person name="Bostroem C."/>
            <person name="Chovatia M."/>
            <person name="Grimwood J."/>
            <person name="Jenkins J.W."/>
            <person name="Jueterbock A."/>
            <person name="Mraz A."/>
            <person name="Stam W.T."/>
            <person name="Tice H."/>
            <person name="Bornberg-Bauer E."/>
            <person name="Green P.J."/>
            <person name="Pearson G.A."/>
            <person name="Procaccini G."/>
            <person name="Duarte C.M."/>
            <person name="Schmutz J."/>
            <person name="Reusch T.B.H."/>
            <person name="Van de Peer Y."/>
        </authorList>
    </citation>
    <scope>NUCLEOTIDE SEQUENCE [LARGE SCALE GENOMIC DNA]</scope>
    <source>
        <strain evidence="3">cv. Finnish</strain>
    </source>
</reference>
<comment type="caution">
    <text evidence="2">The sequence shown here is derived from an EMBL/GenBank/DDBJ whole genome shotgun (WGS) entry which is preliminary data.</text>
</comment>
<dbReference type="InterPro" id="IPR044178">
    <property type="entry name" value="CYP28-like"/>
</dbReference>
<dbReference type="PRINTS" id="PR00153">
    <property type="entry name" value="CSAPPISMRASE"/>
</dbReference>
<keyword evidence="3" id="KW-1185">Reference proteome</keyword>
<dbReference type="Gene3D" id="2.40.100.10">
    <property type="entry name" value="Cyclophilin-like"/>
    <property type="match status" value="1"/>
</dbReference>